<name>A0A1R2B245_9CILI</name>
<keyword evidence="1" id="KW-0175">Coiled coil</keyword>
<keyword evidence="3" id="KW-1185">Reference proteome</keyword>
<reference evidence="2 3" key="1">
    <citation type="submission" date="2016-11" db="EMBL/GenBank/DDBJ databases">
        <title>The macronuclear genome of Stentor coeruleus: a giant cell with tiny introns.</title>
        <authorList>
            <person name="Slabodnick M."/>
            <person name="Ruby J.G."/>
            <person name="Reiff S.B."/>
            <person name="Swart E.C."/>
            <person name="Gosai S."/>
            <person name="Prabakaran S."/>
            <person name="Witkowska E."/>
            <person name="Larue G.E."/>
            <person name="Fisher S."/>
            <person name="Freeman R.M."/>
            <person name="Gunawardena J."/>
            <person name="Chu W."/>
            <person name="Stover N.A."/>
            <person name="Gregory B.D."/>
            <person name="Nowacki M."/>
            <person name="Derisi J."/>
            <person name="Roy S.W."/>
            <person name="Marshall W.F."/>
            <person name="Sood P."/>
        </authorList>
    </citation>
    <scope>NUCLEOTIDE SEQUENCE [LARGE SCALE GENOMIC DNA]</scope>
    <source>
        <strain evidence="2">WM001</strain>
    </source>
</reference>
<comment type="caution">
    <text evidence="2">The sequence shown here is derived from an EMBL/GenBank/DDBJ whole genome shotgun (WGS) entry which is preliminary data.</text>
</comment>
<accession>A0A1R2B245</accession>
<feature type="coiled-coil region" evidence="1">
    <location>
        <begin position="91"/>
        <end position="118"/>
    </location>
</feature>
<protein>
    <submittedName>
        <fullName evidence="2">Uncharacterized protein</fullName>
    </submittedName>
</protein>
<organism evidence="2 3">
    <name type="scientific">Stentor coeruleus</name>
    <dbReference type="NCBI Taxonomy" id="5963"/>
    <lineage>
        <taxon>Eukaryota</taxon>
        <taxon>Sar</taxon>
        <taxon>Alveolata</taxon>
        <taxon>Ciliophora</taxon>
        <taxon>Postciliodesmatophora</taxon>
        <taxon>Heterotrichea</taxon>
        <taxon>Heterotrichida</taxon>
        <taxon>Stentoridae</taxon>
        <taxon>Stentor</taxon>
    </lineage>
</organism>
<evidence type="ECO:0000256" key="1">
    <source>
        <dbReference type="SAM" id="Coils"/>
    </source>
</evidence>
<sequence>MDKTLNKNTHLHVSNPSIDPLSVSSMKLAESLYSGIESASISIPSNGSSADSIDVQIIKGKNKEIFDALSARISTFLYFNNDILSKPYEFIKSSLVELNDIKETVNAYENEHSQLDDDDKLCIETLLKRINDLHMMYVYEIKKLENSRNELFNVEEEETELHSKLKYIENEMCRLMTEEDSGKITCKCVIS</sequence>
<dbReference type="Proteomes" id="UP000187209">
    <property type="component" value="Unassembled WGS sequence"/>
</dbReference>
<evidence type="ECO:0000313" key="2">
    <source>
        <dbReference type="EMBL" id="OMJ70816.1"/>
    </source>
</evidence>
<dbReference type="AlphaFoldDB" id="A0A1R2B245"/>
<gene>
    <name evidence="2" type="ORF">SteCoe_31116</name>
</gene>
<proteinExistence type="predicted"/>
<dbReference type="EMBL" id="MPUH01001051">
    <property type="protein sequence ID" value="OMJ70816.1"/>
    <property type="molecule type" value="Genomic_DNA"/>
</dbReference>
<evidence type="ECO:0000313" key="3">
    <source>
        <dbReference type="Proteomes" id="UP000187209"/>
    </source>
</evidence>